<keyword evidence="5" id="KW-0653">Protein transport</keyword>
<keyword evidence="4 5" id="KW-0472">Membrane</keyword>
<evidence type="ECO:0000256" key="4">
    <source>
        <dbReference type="ARBA" id="ARBA00023136"/>
    </source>
</evidence>
<feature type="transmembrane region" description="Helical" evidence="5">
    <location>
        <begin position="47"/>
        <end position="66"/>
    </location>
</feature>
<evidence type="ECO:0000259" key="7">
    <source>
        <dbReference type="Pfam" id="PF05529"/>
    </source>
</evidence>
<dbReference type="AlphaFoldDB" id="A0A7D9D155"/>
<evidence type="ECO:0000313" key="8">
    <source>
        <dbReference type="EMBL" id="VUG20116.1"/>
    </source>
</evidence>
<keyword evidence="9" id="KW-1185">Reference proteome</keyword>
<keyword evidence="5" id="KW-0256">Endoplasmic reticulum</keyword>
<evidence type="ECO:0000256" key="1">
    <source>
        <dbReference type="ARBA" id="ARBA00004141"/>
    </source>
</evidence>
<dbReference type="PANTHER" id="PTHR12701:SF20">
    <property type="entry name" value="ENDOPLASMIC RETICULUM TRANSMEMBRANE PROTEIN"/>
    <property type="match status" value="1"/>
</dbReference>
<dbReference type="GO" id="GO:0070973">
    <property type="term" value="P:protein localization to endoplasmic reticulum exit site"/>
    <property type="evidence" value="ECO:0007669"/>
    <property type="project" value="UniProtKB-UniRule"/>
</dbReference>
<dbReference type="InterPro" id="IPR008417">
    <property type="entry name" value="BAP29/BAP31"/>
</dbReference>
<dbReference type="InterPro" id="IPR040463">
    <property type="entry name" value="BAP29/BAP31_N"/>
</dbReference>
<keyword evidence="6" id="KW-0175">Coiled coil</keyword>
<feature type="transmembrane region" description="Helical" evidence="5">
    <location>
        <begin position="7"/>
        <end position="27"/>
    </location>
</feature>
<comment type="subcellular location">
    <subcellularLocation>
        <location evidence="5">Endoplasmic reticulum membrane</location>
        <topology evidence="5">Multi-pass membrane protein</topology>
    </subcellularLocation>
    <subcellularLocation>
        <location evidence="1">Membrane</location>
        <topology evidence="1">Multi-pass membrane protein</topology>
    </subcellularLocation>
</comment>
<keyword evidence="5" id="KW-0931">ER-Golgi transport</keyword>
<evidence type="ECO:0000256" key="3">
    <source>
        <dbReference type="ARBA" id="ARBA00022989"/>
    </source>
</evidence>
<dbReference type="GO" id="GO:0005789">
    <property type="term" value="C:endoplasmic reticulum membrane"/>
    <property type="evidence" value="ECO:0007669"/>
    <property type="project" value="UniProtKB-SubCell"/>
</dbReference>
<organism evidence="8 9">
    <name type="scientific">Dekkera bruxellensis</name>
    <name type="common">Brettanomyces custersii</name>
    <dbReference type="NCBI Taxonomy" id="5007"/>
    <lineage>
        <taxon>Eukaryota</taxon>
        <taxon>Fungi</taxon>
        <taxon>Dikarya</taxon>
        <taxon>Ascomycota</taxon>
        <taxon>Saccharomycotina</taxon>
        <taxon>Pichiomycetes</taxon>
        <taxon>Pichiales</taxon>
        <taxon>Pichiaceae</taxon>
        <taxon>Brettanomyces</taxon>
    </lineage>
</organism>
<feature type="domain" description="BAP29/BAP31 transmembrane" evidence="7">
    <location>
        <begin position="1"/>
        <end position="152"/>
    </location>
</feature>
<accession>A0A7D9D155</accession>
<comment type="function">
    <text evidence="5">May play a role in anterograde transport of membrane proteins from the endoplasmic reticulum to the Golgi.</text>
</comment>
<dbReference type="EMBL" id="CABFWN010000006">
    <property type="protein sequence ID" value="VUG20116.1"/>
    <property type="molecule type" value="Genomic_DNA"/>
</dbReference>
<dbReference type="GO" id="GO:0006888">
    <property type="term" value="P:endoplasmic reticulum to Golgi vesicle-mediated transport"/>
    <property type="evidence" value="ECO:0007669"/>
    <property type="project" value="UniProtKB-UniRule"/>
</dbReference>
<sequence length="207" mass="23622">MALQYTLVFFLLMVEMALFAIISLPLPPKVRKPLLNSINIPFHSEKFQIFFKCVIGFIGVLFVDSLHRMNKVTNELYNMDNGGFVPEHSGMPPPPQGNPGIASGSTRAEIQSRRFYAQRNVYLCGLTLFFSLVVKRTYDLVYDLLNVKEELARQQKGAKLDKLSTVDEKNAKDVKQKIKDSEKEMKRLKKQAEALSKDYESLDKKAN</sequence>
<keyword evidence="2 5" id="KW-0812">Transmembrane</keyword>
<keyword evidence="5" id="KW-0813">Transport</keyword>
<feature type="coiled-coil region" evidence="6">
    <location>
        <begin position="171"/>
        <end position="205"/>
    </location>
</feature>
<evidence type="ECO:0000256" key="6">
    <source>
        <dbReference type="SAM" id="Coils"/>
    </source>
</evidence>
<dbReference type="GO" id="GO:0006886">
    <property type="term" value="P:intracellular protein transport"/>
    <property type="evidence" value="ECO:0007669"/>
    <property type="project" value="UniProtKB-UniRule"/>
</dbReference>
<reference evidence="8 9" key="1">
    <citation type="submission" date="2019-07" db="EMBL/GenBank/DDBJ databases">
        <authorList>
            <person name="Friedrich A."/>
            <person name="Schacherer J."/>
        </authorList>
    </citation>
    <scope>NUCLEOTIDE SEQUENCE [LARGE SCALE GENOMIC DNA]</scope>
</reference>
<comment type="similarity">
    <text evidence="5">Belongs to the BCAP29/BCAP31 family.</text>
</comment>
<comment type="caution">
    <text evidence="5">Lacks conserved residue(s) required for the propagation of feature annotation.</text>
</comment>
<evidence type="ECO:0000256" key="5">
    <source>
        <dbReference type="RuleBase" id="RU367026"/>
    </source>
</evidence>
<name>A0A7D9D155_DEKBR</name>
<protein>
    <recommendedName>
        <fullName evidence="5">Endoplasmic reticulum transmembrane protein</fullName>
    </recommendedName>
</protein>
<dbReference type="Pfam" id="PF05529">
    <property type="entry name" value="Bap31"/>
    <property type="match status" value="1"/>
</dbReference>
<proteinExistence type="inferred from homology"/>
<dbReference type="PANTHER" id="PTHR12701">
    <property type="entry name" value="BCR-ASSOCIATED PROTEIN, BAP"/>
    <property type="match status" value="1"/>
</dbReference>
<keyword evidence="3 5" id="KW-1133">Transmembrane helix</keyword>
<dbReference type="Proteomes" id="UP000478008">
    <property type="component" value="Unassembled WGS sequence"/>
</dbReference>
<evidence type="ECO:0000256" key="2">
    <source>
        <dbReference type="ARBA" id="ARBA00022692"/>
    </source>
</evidence>
<evidence type="ECO:0000313" key="9">
    <source>
        <dbReference type="Proteomes" id="UP000478008"/>
    </source>
</evidence>
<gene>
    <name evidence="8" type="primary">YET3</name>
    <name evidence="8" type="ORF">DEBR0S6_08306G</name>
</gene>